<protein>
    <submittedName>
        <fullName evidence="1">Uncharacterized protein</fullName>
    </submittedName>
</protein>
<reference evidence="1" key="1">
    <citation type="submission" date="2021-01" db="EMBL/GenBank/DDBJ databases">
        <authorList>
            <person name="Corre E."/>
            <person name="Pelletier E."/>
            <person name="Niang G."/>
            <person name="Scheremetjew M."/>
            <person name="Finn R."/>
            <person name="Kale V."/>
            <person name="Holt S."/>
            <person name="Cochrane G."/>
            <person name="Meng A."/>
            <person name="Brown T."/>
            <person name="Cohen L."/>
        </authorList>
    </citation>
    <scope>NUCLEOTIDE SEQUENCE</scope>
    <source>
        <strain evidence="1">CCMP3278</strain>
    </source>
</reference>
<evidence type="ECO:0000313" key="1">
    <source>
        <dbReference type="EMBL" id="CAD8822777.1"/>
    </source>
</evidence>
<dbReference type="EMBL" id="HBFP01009991">
    <property type="protein sequence ID" value="CAD8822777.1"/>
    <property type="molecule type" value="Transcribed_RNA"/>
</dbReference>
<name>A0A7S1ETN5_9RHOD</name>
<sequence>MRQMSMSIVERLGMKRSLLLFCGVLLFRVGVLLRDWMRDEVDDVGFEVEAERCEDEAALRSQRASGTEGPIGSSNRLNSSTSCVTSLLNNMAKNVSKRLREMSVNQLLLVMLMP</sequence>
<accession>A0A7S1ETN5</accession>
<dbReference type="AlphaFoldDB" id="A0A7S1ETN5"/>
<gene>
    <name evidence="1" type="ORF">TOLI1172_LOCUS7173</name>
</gene>
<proteinExistence type="predicted"/>
<organism evidence="1">
    <name type="scientific">Timspurckia oligopyrenoides</name>
    <dbReference type="NCBI Taxonomy" id="708627"/>
    <lineage>
        <taxon>Eukaryota</taxon>
        <taxon>Rhodophyta</taxon>
        <taxon>Bangiophyceae</taxon>
        <taxon>Porphyridiales</taxon>
        <taxon>Porphyridiaceae</taxon>
        <taxon>Timspurckia</taxon>
    </lineage>
</organism>